<sequence length="300" mass="33536">MDSTTSGSTSTNQARGQSRKDSDNTSFACRWCPKSVKCNNGSYWTLKSHQDGANLKDSKRAACTGRSKSIEAGCHLPPTAAEKVAIDAQAKPAGSGTLIAYKMKGLKALKLSKSIVWPEKVDKYFPVLEATNEEPEDIEEVDKEESDNNEIDPDDAELESPQPGWEAPDAWANEDDDQCDPAGIGFTLKKKQSEWKLWAKKLVYEGRGVIGGYGIRWNIAYDSRQRAYEGQRVIKQLLDNKSDKFAGKSHKDHFFKSYKLSTKEWGDVNSLNCVLKDFLEMTKRIEGDGPKLGMVLYEYD</sequence>
<feature type="region of interest" description="Disordered" evidence="1">
    <location>
        <begin position="1"/>
        <end position="27"/>
    </location>
</feature>
<evidence type="ECO:0000313" key="2">
    <source>
        <dbReference type="EMBL" id="PLW20188.1"/>
    </source>
</evidence>
<gene>
    <name evidence="2" type="ORF">PCANC_09862</name>
</gene>
<name>A0A2N5T402_9BASI</name>
<feature type="compositionally biased region" description="Acidic residues" evidence="1">
    <location>
        <begin position="132"/>
        <end position="158"/>
    </location>
</feature>
<accession>A0A2N5T402</accession>
<reference evidence="2 3" key="1">
    <citation type="submission" date="2017-11" db="EMBL/GenBank/DDBJ databases">
        <title>De novo assembly and phasing of dikaryotic genomes from two isolates of Puccinia coronata f. sp. avenae, the causal agent of oat crown rust.</title>
        <authorList>
            <person name="Miller M.E."/>
            <person name="Zhang Y."/>
            <person name="Omidvar V."/>
            <person name="Sperschneider J."/>
            <person name="Schwessinger B."/>
            <person name="Raley C."/>
            <person name="Palmer J.M."/>
            <person name="Garnica D."/>
            <person name="Upadhyaya N."/>
            <person name="Rathjen J."/>
            <person name="Taylor J.M."/>
            <person name="Park R.F."/>
            <person name="Dodds P.N."/>
            <person name="Hirsch C.D."/>
            <person name="Kianian S.F."/>
            <person name="Figueroa M."/>
        </authorList>
    </citation>
    <scope>NUCLEOTIDE SEQUENCE [LARGE SCALE GENOMIC DNA]</scope>
    <source>
        <strain evidence="2">12NC29</strain>
    </source>
</reference>
<dbReference type="EMBL" id="PGCJ01000801">
    <property type="protein sequence ID" value="PLW20188.1"/>
    <property type="molecule type" value="Genomic_DNA"/>
</dbReference>
<dbReference type="Proteomes" id="UP000235388">
    <property type="component" value="Unassembled WGS sequence"/>
</dbReference>
<feature type="compositionally biased region" description="Polar residues" evidence="1">
    <location>
        <begin position="1"/>
        <end position="16"/>
    </location>
</feature>
<proteinExistence type="predicted"/>
<protein>
    <submittedName>
        <fullName evidence="2">Uncharacterized protein</fullName>
    </submittedName>
</protein>
<evidence type="ECO:0000313" key="3">
    <source>
        <dbReference type="Proteomes" id="UP000235388"/>
    </source>
</evidence>
<keyword evidence="3" id="KW-1185">Reference proteome</keyword>
<dbReference type="AlphaFoldDB" id="A0A2N5T402"/>
<organism evidence="2 3">
    <name type="scientific">Puccinia coronata f. sp. avenae</name>
    <dbReference type="NCBI Taxonomy" id="200324"/>
    <lineage>
        <taxon>Eukaryota</taxon>
        <taxon>Fungi</taxon>
        <taxon>Dikarya</taxon>
        <taxon>Basidiomycota</taxon>
        <taxon>Pucciniomycotina</taxon>
        <taxon>Pucciniomycetes</taxon>
        <taxon>Pucciniales</taxon>
        <taxon>Pucciniaceae</taxon>
        <taxon>Puccinia</taxon>
    </lineage>
</organism>
<evidence type="ECO:0000256" key="1">
    <source>
        <dbReference type="SAM" id="MobiDB-lite"/>
    </source>
</evidence>
<comment type="caution">
    <text evidence="2">The sequence shown here is derived from an EMBL/GenBank/DDBJ whole genome shotgun (WGS) entry which is preliminary data.</text>
</comment>
<feature type="region of interest" description="Disordered" evidence="1">
    <location>
        <begin position="132"/>
        <end position="162"/>
    </location>
</feature>
<dbReference type="STRING" id="200324.A0A2N5T402"/>